<feature type="transmembrane region" description="Helical" evidence="2">
    <location>
        <begin position="40"/>
        <end position="62"/>
    </location>
</feature>
<dbReference type="EMBL" id="FAOZ01000019">
    <property type="protein sequence ID" value="CUU58408.1"/>
    <property type="molecule type" value="Genomic_DNA"/>
</dbReference>
<evidence type="ECO:0000256" key="2">
    <source>
        <dbReference type="SAM" id="Phobius"/>
    </source>
</evidence>
<evidence type="ECO:0000313" key="4">
    <source>
        <dbReference type="Proteomes" id="UP000198802"/>
    </source>
</evidence>
<feature type="compositionally biased region" description="Low complexity" evidence="1">
    <location>
        <begin position="142"/>
        <end position="188"/>
    </location>
</feature>
<feature type="region of interest" description="Disordered" evidence="1">
    <location>
        <begin position="75"/>
        <end position="305"/>
    </location>
</feature>
<dbReference type="Proteomes" id="UP000198802">
    <property type="component" value="Unassembled WGS sequence"/>
</dbReference>
<keyword evidence="2" id="KW-0472">Membrane</keyword>
<name>A0A0S4QU91_9ACTN</name>
<evidence type="ECO:0000313" key="3">
    <source>
        <dbReference type="EMBL" id="CUU58408.1"/>
    </source>
</evidence>
<feature type="compositionally biased region" description="Low complexity" evidence="1">
    <location>
        <begin position="123"/>
        <end position="134"/>
    </location>
</feature>
<keyword evidence="2" id="KW-1133">Transmembrane helix</keyword>
<protein>
    <recommendedName>
        <fullName evidence="5">Lipopolysaccharide assembly protein A domain-containing protein</fullName>
    </recommendedName>
</protein>
<feature type="compositionally biased region" description="Low complexity" evidence="1">
    <location>
        <begin position="75"/>
        <end position="84"/>
    </location>
</feature>
<feature type="compositionally biased region" description="Low complexity" evidence="1">
    <location>
        <begin position="101"/>
        <end position="115"/>
    </location>
</feature>
<sequence length="305" mass="30064">MVTVGVVLVLLAGVLTADIVLESSGQTELMIMGQALSFDVWGLFVLGVATGVLAVAGIQLGLQGFARDRQRLRAQRQQARDLAAMTRPVPGAHPSPSQPRAAATAAATGFAPRGSVPGGSVRGGAVTTAGGSAPAPAPAAPAPAAAPSSQALAPSSQRPSSQHQSGQGQSGQAPIGRPAGTATAPTTPLVVRGHGAGGRGSTARAGDARTTGAGSRSAPPADAPVPAGRAAASVERPSTPSVRHGRPSVVPRTDRVVARVADLRRRNSDGAQGPTGNGTPHAQDAPVGKSQHPGDPDAPTGARPS</sequence>
<dbReference type="RefSeq" id="WP_131799529.1">
    <property type="nucleotide sequence ID" value="NZ_FAOZ01000019.1"/>
</dbReference>
<reference evidence="4" key="1">
    <citation type="submission" date="2015-11" db="EMBL/GenBank/DDBJ databases">
        <authorList>
            <person name="Varghese N."/>
        </authorList>
    </citation>
    <scope>NUCLEOTIDE SEQUENCE [LARGE SCALE GENOMIC DNA]</scope>
    <source>
        <strain evidence="4">DSM 45899</strain>
    </source>
</reference>
<accession>A0A0S4QU91</accession>
<feature type="compositionally biased region" description="Basic and acidic residues" evidence="1">
    <location>
        <begin position="252"/>
        <end position="268"/>
    </location>
</feature>
<gene>
    <name evidence="3" type="ORF">Ga0074812_11941</name>
</gene>
<dbReference type="AlphaFoldDB" id="A0A0S4QU91"/>
<evidence type="ECO:0008006" key="5">
    <source>
        <dbReference type="Google" id="ProtNLM"/>
    </source>
</evidence>
<organism evidence="3 4">
    <name type="scientific">Parafrankia irregularis</name>
    <dbReference type="NCBI Taxonomy" id="795642"/>
    <lineage>
        <taxon>Bacteria</taxon>
        <taxon>Bacillati</taxon>
        <taxon>Actinomycetota</taxon>
        <taxon>Actinomycetes</taxon>
        <taxon>Frankiales</taxon>
        <taxon>Frankiaceae</taxon>
        <taxon>Parafrankia</taxon>
    </lineage>
</organism>
<keyword evidence="4" id="KW-1185">Reference proteome</keyword>
<feature type="compositionally biased region" description="Low complexity" evidence="1">
    <location>
        <begin position="201"/>
        <end position="232"/>
    </location>
</feature>
<evidence type="ECO:0000256" key="1">
    <source>
        <dbReference type="SAM" id="MobiDB-lite"/>
    </source>
</evidence>
<proteinExistence type="predicted"/>
<keyword evidence="2" id="KW-0812">Transmembrane</keyword>